<feature type="compositionally biased region" description="Pro residues" evidence="1">
    <location>
        <begin position="269"/>
        <end position="278"/>
    </location>
</feature>
<protein>
    <submittedName>
        <fullName evidence="2">Uncharacterized protein</fullName>
    </submittedName>
</protein>
<dbReference type="OrthoDB" id="10404745at2759"/>
<feature type="non-terminal residue" evidence="2">
    <location>
        <position position="320"/>
    </location>
</feature>
<feature type="compositionally biased region" description="Acidic residues" evidence="1">
    <location>
        <begin position="154"/>
        <end position="177"/>
    </location>
</feature>
<feature type="compositionally biased region" description="Polar residues" evidence="1">
    <location>
        <begin position="98"/>
        <end position="111"/>
    </location>
</feature>
<feature type="region of interest" description="Disordered" evidence="1">
    <location>
        <begin position="79"/>
        <end position="295"/>
    </location>
</feature>
<dbReference type="AlphaFoldDB" id="W7TLW7"/>
<feature type="compositionally biased region" description="Polar residues" evidence="1">
    <location>
        <begin position="185"/>
        <end position="194"/>
    </location>
</feature>
<evidence type="ECO:0000313" key="2">
    <source>
        <dbReference type="EMBL" id="EWM24493.1"/>
    </source>
</evidence>
<reference evidence="2 3" key="1">
    <citation type="journal article" date="2014" name="Mol. Plant">
        <title>Chromosome Scale Genome Assembly and Transcriptome Profiling of Nannochloropsis gaditana in Nitrogen Depletion.</title>
        <authorList>
            <person name="Corteggiani Carpinelli E."/>
            <person name="Telatin A."/>
            <person name="Vitulo N."/>
            <person name="Forcato C."/>
            <person name="D'Angelo M."/>
            <person name="Schiavon R."/>
            <person name="Vezzi A."/>
            <person name="Giacometti G.M."/>
            <person name="Morosinotto T."/>
            <person name="Valle G."/>
        </authorList>
    </citation>
    <scope>NUCLEOTIDE SEQUENCE [LARGE SCALE GENOMIC DNA]</scope>
    <source>
        <strain evidence="2 3">B-31</strain>
    </source>
</reference>
<organism evidence="2 3">
    <name type="scientific">Nannochloropsis gaditana</name>
    <dbReference type="NCBI Taxonomy" id="72520"/>
    <lineage>
        <taxon>Eukaryota</taxon>
        <taxon>Sar</taxon>
        <taxon>Stramenopiles</taxon>
        <taxon>Ochrophyta</taxon>
        <taxon>Eustigmatophyceae</taxon>
        <taxon>Eustigmatales</taxon>
        <taxon>Monodopsidaceae</taxon>
        <taxon>Nannochloropsis</taxon>
    </lineage>
</organism>
<feature type="region of interest" description="Disordered" evidence="1">
    <location>
        <begin position="34"/>
        <end position="58"/>
    </location>
</feature>
<feature type="compositionally biased region" description="Basic and acidic residues" evidence="1">
    <location>
        <begin position="196"/>
        <end position="205"/>
    </location>
</feature>
<feature type="compositionally biased region" description="Acidic residues" evidence="1">
    <location>
        <begin position="217"/>
        <end position="234"/>
    </location>
</feature>
<evidence type="ECO:0000313" key="3">
    <source>
        <dbReference type="Proteomes" id="UP000019335"/>
    </source>
</evidence>
<dbReference type="EMBL" id="AZIL01001214">
    <property type="protein sequence ID" value="EWM24493.1"/>
    <property type="molecule type" value="Genomic_DNA"/>
</dbReference>
<accession>W7TLW7</accession>
<proteinExistence type="predicted"/>
<comment type="caution">
    <text evidence="2">The sequence shown here is derived from an EMBL/GenBank/DDBJ whole genome shotgun (WGS) entry which is preliminary data.</text>
</comment>
<dbReference type="Proteomes" id="UP000019335">
    <property type="component" value="Chromosome 13"/>
</dbReference>
<sequence>MDEAELNLGATLSPSRDEKEALLLLLSLPSVANVRVPDERDNTKRKPGPPPRYFPITSFPSTAHVPSGRQCGIYPFLSPANRSPTFPGSNGGEPSDECSISSLSSGGTINSMDVDVSCALPQKNGSKRWMSQSVSAAVWDDEDGGETDQVPMTSEDDDEEEEEEEEGEGWGEEEEEVAGEKKETYSSPLRSGQVAQRREGTGREDAEGEVLQAVGAGEEEEEEEEEEGREDEEVVMVKADGSFLLLSDSPWTRQSRRREREGTGLPSSPSLPPSLPHGPPRECGGQRVERQKEDGLLPTTMMAALELRGLKEGVLVTEVG</sequence>
<gene>
    <name evidence="2" type="ORF">Naga_100883g3</name>
</gene>
<evidence type="ECO:0000256" key="1">
    <source>
        <dbReference type="SAM" id="MobiDB-lite"/>
    </source>
</evidence>
<keyword evidence="3" id="KW-1185">Reference proteome</keyword>
<name>W7TLW7_9STRA</name>